<accession>X0M1H3</accession>
<dbReference type="AlphaFoldDB" id="X0M1H3"/>
<dbReference type="OrthoDB" id="5946976at2759"/>
<name>X0M1H3_FUSOX</name>
<dbReference type="InterPro" id="IPR050491">
    <property type="entry name" value="AmpC-like"/>
</dbReference>
<organism evidence="1">
    <name type="scientific">Fusarium oxysporum f. sp. vasinfectum 25433</name>
    <dbReference type="NCBI Taxonomy" id="1089449"/>
    <lineage>
        <taxon>Eukaryota</taxon>
        <taxon>Fungi</taxon>
        <taxon>Dikarya</taxon>
        <taxon>Ascomycota</taxon>
        <taxon>Pezizomycotina</taxon>
        <taxon>Sordariomycetes</taxon>
        <taxon>Hypocreomycetidae</taxon>
        <taxon>Hypocreales</taxon>
        <taxon>Nectriaceae</taxon>
        <taxon>Fusarium</taxon>
        <taxon>Fusarium oxysporum species complex</taxon>
    </lineage>
</organism>
<gene>
    <name evidence="1" type="ORF">FOTG_17067</name>
</gene>
<dbReference type="Proteomes" id="UP000030701">
    <property type="component" value="Unassembled WGS sequence"/>
</dbReference>
<dbReference type="PANTHER" id="PTHR46825">
    <property type="entry name" value="D-ALANYL-D-ALANINE-CARBOXYPEPTIDASE/ENDOPEPTIDASE AMPH"/>
    <property type="match status" value="1"/>
</dbReference>
<dbReference type="InterPro" id="IPR012338">
    <property type="entry name" value="Beta-lactam/transpept-like"/>
</dbReference>
<dbReference type="HOGENOM" id="CLU_1434499_0_0_1"/>
<protein>
    <submittedName>
        <fullName evidence="1">Uncharacterized protein</fullName>
    </submittedName>
</protein>
<sequence length="189" mass="21241">MLQLRNLIASLTIGYFTFRGRHWIIGKSLVYPLLLIDGNEAFAKGYGFAALPDKPVTPETLWYTASTTKAQTSPTLAHLIDSGKYPALANGKWLRDVLKELIWVPLDMDSTLFDLQDASHAPDQLASGYYWDIKEGKYGEVPFMNVTELSGAGAIFSNVLDFAKWVKCLLHEAAPFFRGTQRYKVFKND</sequence>
<dbReference type="PANTHER" id="PTHR46825:SF9">
    <property type="entry name" value="BETA-LACTAMASE-RELATED DOMAIN-CONTAINING PROTEIN"/>
    <property type="match status" value="1"/>
</dbReference>
<dbReference type="EMBL" id="JH658055">
    <property type="protein sequence ID" value="EXM14540.1"/>
    <property type="molecule type" value="Genomic_DNA"/>
</dbReference>
<evidence type="ECO:0000313" key="1">
    <source>
        <dbReference type="EMBL" id="EXM14540.1"/>
    </source>
</evidence>
<dbReference type="Gene3D" id="3.40.710.10">
    <property type="entry name" value="DD-peptidase/beta-lactamase superfamily"/>
    <property type="match status" value="2"/>
</dbReference>
<reference evidence="1" key="2">
    <citation type="submission" date="2012-05" db="EMBL/GenBank/DDBJ databases">
        <title>The Genome Annotation of Fusarium oxysporum Cotton.</title>
        <authorList>
            <consortium name="The Broad Institute Genomics Platform"/>
            <person name="Ma L.-J."/>
            <person name="Corby-Kistler H."/>
            <person name="Broz K."/>
            <person name="Gale L.R."/>
            <person name="Jonkers W."/>
            <person name="O'Donnell K."/>
            <person name="Ploetz R."/>
            <person name="Steinberg C."/>
            <person name="Schwartz D.C."/>
            <person name="VanEtten H."/>
            <person name="Zhou S."/>
            <person name="Young S.K."/>
            <person name="Zeng Q."/>
            <person name="Gargeya S."/>
            <person name="Fitzgerald M."/>
            <person name="Abouelleil A."/>
            <person name="Alvarado L."/>
            <person name="Chapman S.B."/>
            <person name="Gainer-Dewar J."/>
            <person name="Goldberg J."/>
            <person name="Griggs A."/>
            <person name="Gujja S."/>
            <person name="Hansen M."/>
            <person name="Howarth C."/>
            <person name="Imamovic A."/>
            <person name="Ireland A."/>
            <person name="Larimer J."/>
            <person name="McCowan C."/>
            <person name="Murphy C."/>
            <person name="Pearson M."/>
            <person name="Poon T.W."/>
            <person name="Priest M."/>
            <person name="Roberts A."/>
            <person name="Saif S."/>
            <person name="Shea T."/>
            <person name="Sykes S."/>
            <person name="Wortman J."/>
            <person name="Nusbaum C."/>
            <person name="Birren B."/>
        </authorList>
    </citation>
    <scope>NUCLEOTIDE SEQUENCE</scope>
    <source>
        <strain evidence="1">25433</strain>
    </source>
</reference>
<dbReference type="SUPFAM" id="SSF56601">
    <property type="entry name" value="beta-lactamase/transpeptidase-like"/>
    <property type="match status" value="1"/>
</dbReference>
<reference evidence="1" key="1">
    <citation type="submission" date="2011-11" db="EMBL/GenBank/DDBJ databases">
        <title>The Genome Sequence of Fusarium oxysporum Cotton.</title>
        <authorList>
            <consortium name="The Broad Institute Genome Sequencing Platform"/>
            <person name="Ma L.-J."/>
            <person name="Gale L.R."/>
            <person name="Schwartz D.C."/>
            <person name="Zhou S."/>
            <person name="Corby-Kistler H."/>
            <person name="Young S.K."/>
            <person name="Zeng Q."/>
            <person name="Gargeya S."/>
            <person name="Fitzgerald M."/>
            <person name="Haas B."/>
            <person name="Abouelleil A."/>
            <person name="Alvarado L."/>
            <person name="Arachchi H.M."/>
            <person name="Berlin A."/>
            <person name="Brown A."/>
            <person name="Chapman S.B."/>
            <person name="Chen Z."/>
            <person name="Dunbar C."/>
            <person name="Freedman E."/>
            <person name="Gearin G."/>
            <person name="Goldberg J."/>
            <person name="Griggs A."/>
            <person name="Gujja S."/>
            <person name="Heiman D."/>
            <person name="Howarth C."/>
            <person name="Larson L."/>
            <person name="Lui A."/>
            <person name="MacDonald P.J.P."/>
            <person name="Montmayeur A."/>
            <person name="Murphy C."/>
            <person name="Neiman D."/>
            <person name="Pearson M."/>
            <person name="Priest M."/>
            <person name="Roberts A."/>
            <person name="Saif S."/>
            <person name="Shea T."/>
            <person name="Shenoy N."/>
            <person name="Sisk P."/>
            <person name="Stolte C."/>
            <person name="Sykes S."/>
            <person name="Wortman J."/>
            <person name="Nusbaum C."/>
            <person name="Birren B."/>
        </authorList>
    </citation>
    <scope>NUCLEOTIDE SEQUENCE [LARGE SCALE GENOMIC DNA]</scope>
    <source>
        <strain evidence="1">25433</strain>
    </source>
</reference>
<proteinExistence type="predicted"/>